<feature type="transmembrane region" description="Helical" evidence="1">
    <location>
        <begin position="12"/>
        <end position="29"/>
    </location>
</feature>
<sequence>MSDGVVFMNPKLVWPIILMGLVLWSVFVWKEWPQRRERRFWPKLIASFFALSSLVMIILKPGTFQKSTKGKAIVLTNGYRPEQLDSLKSIYKRIKTVKYTKGQTLSILTDTDSIFLMGHGLAPYDFWQLEDKSVAFLGGEAITGWTSISYKKKVVLGDFFKVDAKYANPKNGHWAVLVDNGGNPLDSVVFGEQQQIVKLRAAPKASGRFVYGLLEKDDEGNLISKEPLPVEVEKGAPLKVALINTFPTFETKYLKNFLTEKGHQVLARTQLTKGKYKFEYFNGASSPIYGFTSENLKEYDLLVLDSDSYAGLTGASKQAMEAAMESSGLGVFVQPSQGLFSLSESRSPFKFIQDYKNDINLGAPVQNLSKYPYQFKEAWRAQEILLDSVTIASYLPMQRGKVGTTLLQNTYQLVLDGKENLYARIWTQILNSITRERETLVSWKAITRIPRTDEPFHFELRTALNDVEVKTNQDTNIPLLQDGLLINKWTGVEYPRATGWNQLRVSNDSVVTFPYFVYDDNQLQTLEQDEVLRSNHQKFGSEPTFGTSISESRKVLHPISLYWFYIVLLLGMGWLWLEPKLAR</sequence>
<evidence type="ECO:0008006" key="4">
    <source>
        <dbReference type="Google" id="ProtNLM"/>
    </source>
</evidence>
<accession>A0A6G7J0S8</accession>
<organism evidence="2 3">
    <name type="scientific">Flagellimonas oceani</name>
    <dbReference type="NCBI Taxonomy" id="2698672"/>
    <lineage>
        <taxon>Bacteria</taxon>
        <taxon>Pseudomonadati</taxon>
        <taxon>Bacteroidota</taxon>
        <taxon>Flavobacteriia</taxon>
        <taxon>Flavobacteriales</taxon>
        <taxon>Flavobacteriaceae</taxon>
        <taxon>Flagellimonas</taxon>
    </lineage>
</organism>
<evidence type="ECO:0000256" key="1">
    <source>
        <dbReference type="SAM" id="Phobius"/>
    </source>
</evidence>
<reference evidence="2 3" key="1">
    <citation type="submission" date="2020-02" db="EMBL/GenBank/DDBJ databases">
        <title>Complete genome of Muricauda sp. 501str8.</title>
        <authorList>
            <person name="Dong B."/>
            <person name="Zhu S."/>
            <person name="Yang J."/>
            <person name="Chen J."/>
        </authorList>
    </citation>
    <scope>NUCLEOTIDE SEQUENCE [LARGE SCALE GENOMIC DNA]</scope>
    <source>
        <strain evidence="2 3">501str8</strain>
    </source>
</reference>
<name>A0A6G7J0S8_9FLAO</name>
<dbReference type="AlphaFoldDB" id="A0A6G7J0S8"/>
<dbReference type="Proteomes" id="UP000502928">
    <property type="component" value="Chromosome"/>
</dbReference>
<keyword evidence="3" id="KW-1185">Reference proteome</keyword>
<feature type="transmembrane region" description="Helical" evidence="1">
    <location>
        <begin position="559"/>
        <end position="577"/>
    </location>
</feature>
<dbReference type="RefSeq" id="WP_166247713.1">
    <property type="nucleotide sequence ID" value="NZ_CP049616.1"/>
</dbReference>
<keyword evidence="1" id="KW-0472">Membrane</keyword>
<dbReference type="EMBL" id="CP049616">
    <property type="protein sequence ID" value="QII44052.1"/>
    <property type="molecule type" value="Genomic_DNA"/>
</dbReference>
<protein>
    <recommendedName>
        <fullName evidence="4">Aerotolerance regulator N-terminal domain-containing protein</fullName>
    </recommendedName>
</protein>
<keyword evidence="1" id="KW-0812">Transmembrane</keyword>
<evidence type="ECO:0000313" key="2">
    <source>
        <dbReference type="EMBL" id="QII44052.1"/>
    </source>
</evidence>
<gene>
    <name evidence="2" type="ORF">GVT53_04985</name>
</gene>
<feature type="transmembrane region" description="Helical" evidence="1">
    <location>
        <begin position="41"/>
        <end position="59"/>
    </location>
</feature>
<evidence type="ECO:0000313" key="3">
    <source>
        <dbReference type="Proteomes" id="UP000502928"/>
    </source>
</evidence>
<keyword evidence="1" id="KW-1133">Transmembrane helix</keyword>
<dbReference type="KEGG" id="mut:GVT53_04985"/>
<proteinExistence type="predicted"/>